<dbReference type="Proteomes" id="UP000789831">
    <property type="component" value="Unassembled WGS sequence"/>
</dbReference>
<dbReference type="CDD" id="cd02440">
    <property type="entry name" value="AdoMet_MTases"/>
    <property type="match status" value="1"/>
</dbReference>
<proteinExistence type="predicted"/>
<dbReference type="Pfam" id="PF13649">
    <property type="entry name" value="Methyltransf_25"/>
    <property type="match status" value="1"/>
</dbReference>
<evidence type="ECO:0000259" key="1">
    <source>
        <dbReference type="Pfam" id="PF13649"/>
    </source>
</evidence>
<evidence type="ECO:0000313" key="3">
    <source>
        <dbReference type="Proteomes" id="UP000789831"/>
    </source>
</evidence>
<dbReference type="PANTHER" id="PTHR43591:SF24">
    <property type="entry name" value="2-METHOXY-6-POLYPRENYL-1,4-BENZOQUINOL METHYLASE, MITOCHONDRIAL"/>
    <property type="match status" value="1"/>
</dbReference>
<dbReference type="PANTHER" id="PTHR43591">
    <property type="entry name" value="METHYLTRANSFERASE"/>
    <property type="match status" value="1"/>
</dbReference>
<feature type="non-terminal residue" evidence="2">
    <location>
        <position position="317"/>
    </location>
</feature>
<dbReference type="InterPro" id="IPR041698">
    <property type="entry name" value="Methyltransf_25"/>
</dbReference>
<dbReference type="Gene3D" id="3.40.50.150">
    <property type="entry name" value="Vaccinia Virus protein VP39"/>
    <property type="match status" value="1"/>
</dbReference>
<evidence type="ECO:0000313" key="2">
    <source>
        <dbReference type="EMBL" id="CAG8507744.1"/>
    </source>
</evidence>
<dbReference type="EMBL" id="CAJVPL010000538">
    <property type="protein sequence ID" value="CAG8507744.1"/>
    <property type="molecule type" value="Genomic_DNA"/>
</dbReference>
<name>A0A9N8ZTG3_9GLOM</name>
<dbReference type="InterPro" id="IPR029063">
    <property type="entry name" value="SAM-dependent_MTases_sf"/>
</dbReference>
<comment type="caution">
    <text evidence="2">The sequence shown here is derived from an EMBL/GenBank/DDBJ whole genome shotgun (WGS) entry which is preliminary data.</text>
</comment>
<dbReference type="OrthoDB" id="2013972at2759"/>
<protein>
    <submittedName>
        <fullName evidence="2">8273_t:CDS:1</fullName>
    </submittedName>
</protein>
<gene>
    <name evidence="2" type="ORF">AGERDE_LOCUS4580</name>
</gene>
<keyword evidence="3" id="KW-1185">Reference proteome</keyword>
<organism evidence="2 3">
    <name type="scientific">Ambispora gerdemannii</name>
    <dbReference type="NCBI Taxonomy" id="144530"/>
    <lineage>
        <taxon>Eukaryota</taxon>
        <taxon>Fungi</taxon>
        <taxon>Fungi incertae sedis</taxon>
        <taxon>Mucoromycota</taxon>
        <taxon>Glomeromycotina</taxon>
        <taxon>Glomeromycetes</taxon>
        <taxon>Archaeosporales</taxon>
        <taxon>Ambisporaceae</taxon>
        <taxon>Ambispora</taxon>
    </lineage>
</organism>
<sequence length="317" mass="36464">MGNISSKIKRSSKEDPFFEQGDGYIDRSQAQHHLMRALFKTNFSAPILEILHSGDAKVLDVCCGPGTWVCDNSSDFPHARFSGVDINPYFPTQKPYNVQFVTSDVLKGLPYNEKFDFVHLRFFGMWFTEKQFKDIILPEMLRVLRPGGWIEICETDYDLYNTGPLAEKLAENFQRQMASRQLNPIMNMGLACMLQDTCELKNIEQVDRILPMYTRDSKMGKFASEVLFRMVVKVSVDGHCIRERDADKTLRDVMAEANRYATYGRVRRFFGSAILGKKTSIINIARARLSFVNNSEEFVGEYKTIQQKLRIIGFILL</sequence>
<feature type="domain" description="Methyltransferase" evidence="1">
    <location>
        <begin position="58"/>
        <end position="148"/>
    </location>
</feature>
<dbReference type="GO" id="GO:0008168">
    <property type="term" value="F:methyltransferase activity"/>
    <property type="evidence" value="ECO:0007669"/>
    <property type="project" value="TreeGrafter"/>
</dbReference>
<accession>A0A9N8ZTG3</accession>
<dbReference type="SUPFAM" id="SSF53335">
    <property type="entry name" value="S-adenosyl-L-methionine-dependent methyltransferases"/>
    <property type="match status" value="1"/>
</dbReference>
<reference evidence="2" key="1">
    <citation type="submission" date="2021-06" db="EMBL/GenBank/DDBJ databases">
        <authorList>
            <person name="Kallberg Y."/>
            <person name="Tangrot J."/>
            <person name="Rosling A."/>
        </authorList>
    </citation>
    <scope>NUCLEOTIDE SEQUENCE</scope>
    <source>
        <strain evidence="2">MT106</strain>
    </source>
</reference>
<dbReference type="AlphaFoldDB" id="A0A9N8ZTG3"/>